<dbReference type="HAMAP" id="MF_00020">
    <property type="entry name" value="Acetate_kinase"/>
    <property type="match status" value="1"/>
</dbReference>
<dbReference type="RefSeq" id="WP_422862961.1">
    <property type="nucleotide sequence ID" value="NZ_JAMSKV010000002.1"/>
</dbReference>
<keyword evidence="5 9" id="KW-0547">Nucleotide-binding</keyword>
<evidence type="ECO:0000256" key="2">
    <source>
        <dbReference type="ARBA" id="ARBA00022490"/>
    </source>
</evidence>
<dbReference type="InterPro" id="IPR023865">
    <property type="entry name" value="Aliphatic_acid_kinase_CS"/>
</dbReference>
<keyword evidence="8 9" id="KW-0460">Magnesium</keyword>
<dbReference type="Proteomes" id="UP001524587">
    <property type="component" value="Unassembled WGS sequence"/>
</dbReference>
<comment type="function">
    <text evidence="9">Catalyzes the formation of acetyl phosphate from acetate and ATP. Can also catalyze the reverse reaction.</text>
</comment>
<evidence type="ECO:0000256" key="8">
    <source>
        <dbReference type="ARBA" id="ARBA00022842"/>
    </source>
</evidence>
<evidence type="ECO:0000256" key="4">
    <source>
        <dbReference type="ARBA" id="ARBA00022723"/>
    </source>
</evidence>
<dbReference type="InterPro" id="IPR004372">
    <property type="entry name" value="Ac/propionate_kinase"/>
</dbReference>
<dbReference type="PROSITE" id="PS01075">
    <property type="entry name" value="ACETATE_KINASE_1"/>
    <property type="match status" value="1"/>
</dbReference>
<dbReference type="NCBIfam" id="TIGR00016">
    <property type="entry name" value="ackA"/>
    <property type="match status" value="1"/>
</dbReference>
<evidence type="ECO:0000256" key="7">
    <source>
        <dbReference type="ARBA" id="ARBA00022840"/>
    </source>
</evidence>
<dbReference type="PRINTS" id="PR00471">
    <property type="entry name" value="ACETATEKNASE"/>
</dbReference>
<comment type="similarity">
    <text evidence="1 9 10">Belongs to the acetokinase family.</text>
</comment>
<comment type="subunit">
    <text evidence="9">Homodimer.</text>
</comment>
<evidence type="ECO:0000256" key="10">
    <source>
        <dbReference type="RuleBase" id="RU003835"/>
    </source>
</evidence>
<keyword evidence="2 9" id="KW-0963">Cytoplasm</keyword>
<comment type="caution">
    <text evidence="9">Lacks conserved residue(s) required for the propagation of feature annotation.</text>
</comment>
<keyword evidence="4 9" id="KW-0479">Metal-binding</keyword>
<proteinExistence type="inferred from homology"/>
<feature type="binding site" evidence="9">
    <location>
        <position position="6"/>
    </location>
    <ligand>
        <name>Mg(2+)</name>
        <dbReference type="ChEBI" id="CHEBI:18420"/>
    </ligand>
</feature>
<comment type="subcellular location">
    <subcellularLocation>
        <location evidence="9">Cytoplasm</location>
    </subcellularLocation>
</comment>
<comment type="caution">
    <text evidence="11">The sequence shown here is derived from an EMBL/GenBank/DDBJ whole genome shotgun (WGS) entry which is preliminary data.</text>
</comment>
<dbReference type="PIRSF" id="PIRSF000722">
    <property type="entry name" value="Acetate_prop_kin"/>
    <property type="match status" value="1"/>
</dbReference>
<comment type="pathway">
    <text evidence="9">Metabolic intermediate biosynthesis; acetyl-CoA biosynthesis; acetyl-CoA from acetate: step 1/2.</text>
</comment>
<dbReference type="PANTHER" id="PTHR21060">
    <property type="entry name" value="ACETATE KINASE"/>
    <property type="match status" value="1"/>
</dbReference>
<dbReference type="InterPro" id="IPR043129">
    <property type="entry name" value="ATPase_NBD"/>
</dbReference>
<dbReference type="PROSITE" id="PS01076">
    <property type="entry name" value="ACETATE_KINASE_2"/>
    <property type="match status" value="1"/>
</dbReference>
<sequence length="391" mass="41976">MFLALNAGSSTLKFALAALDAQGTPRRLVTGQMERKNGEAHVQATDAAGAPVLDRALSGDDDSRLEELLGWLEDHAKNGLAGVGHRIVHGGRAYAAPARITPEVLATLEQLTALAPLHQPHGLAPVRALEKWRPGVKQVACFDTAFHHAMPETSWRYALPDDFARQGIRRYGFHGLSYEYIAGCLRERHPELASGRVVVAHLGNGASLCAMRNGRSVDTTMGFTALDGLVMGTRAGALDPGVVLHMMQQLRMDGDAIEDVLYRRSGLLGLSDGLSSDMRVLLRSDAPAASRAVEMFVSRAARMIAAMAVSLGGIDGLVFTAGIGAHAAPVREKICAQLEWMGVSLDSDANNRNHETISTERSPVAVLRLETDEEAMVIRHTIDTLKEAGRG</sequence>
<dbReference type="GO" id="GO:0008776">
    <property type="term" value="F:acetate kinase activity"/>
    <property type="evidence" value="ECO:0007669"/>
    <property type="project" value="UniProtKB-EC"/>
</dbReference>
<comment type="catalytic activity">
    <reaction evidence="9">
        <text>acetate + ATP = acetyl phosphate + ADP</text>
        <dbReference type="Rhea" id="RHEA:11352"/>
        <dbReference type="ChEBI" id="CHEBI:22191"/>
        <dbReference type="ChEBI" id="CHEBI:30089"/>
        <dbReference type="ChEBI" id="CHEBI:30616"/>
        <dbReference type="ChEBI" id="CHEBI:456216"/>
        <dbReference type="EC" id="2.7.2.1"/>
    </reaction>
</comment>
<evidence type="ECO:0000256" key="3">
    <source>
        <dbReference type="ARBA" id="ARBA00022679"/>
    </source>
</evidence>
<feature type="active site" description="Proton donor/acceptor" evidence="9">
    <location>
        <position position="143"/>
    </location>
</feature>
<feature type="binding site" evidence="9">
    <location>
        <begin position="201"/>
        <end position="205"/>
    </location>
    <ligand>
        <name>ATP</name>
        <dbReference type="ChEBI" id="CHEBI:30616"/>
    </ligand>
</feature>
<reference evidence="11 12" key="1">
    <citation type="submission" date="2022-06" db="EMBL/GenBank/DDBJ databases">
        <title>Endosaccharibacter gen. nov., sp. nov., endophytic bacteria isolated from sugarcane.</title>
        <authorList>
            <person name="Pitiwittayakul N."/>
            <person name="Yukphan P."/>
            <person name="Charoenyingcharoen P."/>
            <person name="Tanasupawat S."/>
        </authorList>
    </citation>
    <scope>NUCLEOTIDE SEQUENCE [LARGE SCALE GENOMIC DNA]</scope>
    <source>
        <strain evidence="11 12">KSS8</strain>
    </source>
</reference>
<evidence type="ECO:0000256" key="6">
    <source>
        <dbReference type="ARBA" id="ARBA00022777"/>
    </source>
</evidence>
<comment type="cofactor">
    <cofactor evidence="9">
        <name>Mg(2+)</name>
        <dbReference type="ChEBI" id="CHEBI:18420"/>
    </cofactor>
    <cofactor evidence="9">
        <name>Mn(2+)</name>
        <dbReference type="ChEBI" id="CHEBI:29035"/>
    </cofactor>
    <text evidence="9">Mg(2+). Can also accept Mn(2+).</text>
</comment>
<feature type="binding site" evidence="9">
    <location>
        <position position="86"/>
    </location>
    <ligand>
        <name>substrate</name>
    </ligand>
</feature>
<dbReference type="EMBL" id="JAMSKV010000002">
    <property type="protein sequence ID" value="MCQ8277517.1"/>
    <property type="molecule type" value="Genomic_DNA"/>
</dbReference>
<feature type="binding site" evidence="9">
    <location>
        <position position="373"/>
    </location>
    <ligand>
        <name>Mg(2+)</name>
        <dbReference type="ChEBI" id="CHEBI:18420"/>
    </ligand>
</feature>
<keyword evidence="6 9" id="KW-0418">Kinase</keyword>
<protein>
    <recommendedName>
        <fullName evidence="9">Acetate kinase</fullName>
        <ecNumber evidence="9">2.7.2.1</ecNumber>
    </recommendedName>
    <alternativeName>
        <fullName evidence="9">Acetokinase</fullName>
    </alternativeName>
</protein>
<evidence type="ECO:0000313" key="12">
    <source>
        <dbReference type="Proteomes" id="UP001524587"/>
    </source>
</evidence>
<name>A0ABT1W5I0_9PROT</name>
<feature type="binding site" evidence="9">
    <location>
        <position position="13"/>
    </location>
    <ligand>
        <name>ATP</name>
        <dbReference type="ChEBI" id="CHEBI:30616"/>
    </ligand>
</feature>
<accession>A0ABT1W5I0</accession>
<dbReference type="PANTHER" id="PTHR21060:SF21">
    <property type="entry name" value="ACETATE KINASE"/>
    <property type="match status" value="1"/>
</dbReference>
<evidence type="ECO:0000256" key="1">
    <source>
        <dbReference type="ARBA" id="ARBA00008748"/>
    </source>
</evidence>
<keyword evidence="3 9" id="KW-0808">Transferase</keyword>
<dbReference type="Pfam" id="PF00871">
    <property type="entry name" value="Acetate_kinase"/>
    <property type="match status" value="1"/>
</dbReference>
<organism evidence="11 12">
    <name type="scientific">Endosaccharibacter trunci</name>
    <dbReference type="NCBI Taxonomy" id="2812733"/>
    <lineage>
        <taxon>Bacteria</taxon>
        <taxon>Pseudomonadati</taxon>
        <taxon>Pseudomonadota</taxon>
        <taxon>Alphaproteobacteria</taxon>
        <taxon>Acetobacterales</taxon>
        <taxon>Acetobacteraceae</taxon>
        <taxon>Endosaccharibacter</taxon>
    </lineage>
</organism>
<dbReference type="Gene3D" id="3.30.420.40">
    <property type="match status" value="2"/>
</dbReference>
<evidence type="ECO:0000313" key="11">
    <source>
        <dbReference type="EMBL" id="MCQ8277517.1"/>
    </source>
</evidence>
<dbReference type="SUPFAM" id="SSF53067">
    <property type="entry name" value="Actin-like ATPase domain"/>
    <property type="match status" value="2"/>
</dbReference>
<feature type="site" description="Transition state stabilizer" evidence="9">
    <location>
        <position position="174"/>
    </location>
</feature>
<dbReference type="EC" id="2.7.2.1" evidence="9"/>
<dbReference type="InterPro" id="IPR000890">
    <property type="entry name" value="Aliphatic_acid_kin_short-chain"/>
</dbReference>
<keyword evidence="7 9" id="KW-0067">ATP-binding</keyword>
<evidence type="ECO:0000256" key="5">
    <source>
        <dbReference type="ARBA" id="ARBA00022741"/>
    </source>
</evidence>
<evidence type="ECO:0000256" key="9">
    <source>
        <dbReference type="HAMAP-Rule" id="MF_00020"/>
    </source>
</evidence>
<feature type="binding site" evidence="9">
    <location>
        <begin position="277"/>
        <end position="279"/>
    </location>
    <ligand>
        <name>ATP</name>
        <dbReference type="ChEBI" id="CHEBI:30616"/>
    </ligand>
</feature>
<gene>
    <name evidence="9" type="primary">ackA</name>
    <name evidence="11" type="ORF">NFI95_03510</name>
</gene>
<feature type="site" description="Transition state stabilizer" evidence="9">
    <location>
        <position position="234"/>
    </location>
</feature>
<keyword evidence="12" id="KW-1185">Reference proteome</keyword>